<dbReference type="Pfam" id="PF00249">
    <property type="entry name" value="Myb_DNA-binding"/>
    <property type="match status" value="1"/>
</dbReference>
<feature type="domain" description="Myb-like" evidence="4">
    <location>
        <begin position="22"/>
        <end position="74"/>
    </location>
</feature>
<keyword evidence="2" id="KW-0238">DNA-binding</keyword>
<evidence type="ECO:0000259" key="5">
    <source>
        <dbReference type="PROSITE" id="PS51294"/>
    </source>
</evidence>
<feature type="domain" description="HTH myb-type" evidence="5">
    <location>
        <begin position="75"/>
        <end position="130"/>
    </location>
</feature>
<dbReference type="SMART" id="SM00717">
    <property type="entry name" value="SANT"/>
    <property type="match status" value="3"/>
</dbReference>
<dbReference type="Pfam" id="PF13921">
    <property type="entry name" value="Myb_DNA-bind_6"/>
    <property type="match status" value="1"/>
</dbReference>
<dbReference type="Gene3D" id="1.10.10.60">
    <property type="entry name" value="Homeodomain-like"/>
    <property type="match status" value="3"/>
</dbReference>
<dbReference type="GO" id="GO:0000981">
    <property type="term" value="F:DNA-binding transcription factor activity, RNA polymerase II-specific"/>
    <property type="evidence" value="ECO:0007669"/>
    <property type="project" value="TreeGrafter"/>
</dbReference>
<dbReference type="FunFam" id="1.10.10.60:FF:000010">
    <property type="entry name" value="Transcriptional activator Myb isoform A"/>
    <property type="match status" value="1"/>
</dbReference>
<dbReference type="GeneTree" id="ENSGT00940000156248"/>
<proteinExistence type="predicted"/>
<evidence type="ECO:0000313" key="7">
    <source>
        <dbReference type="Proteomes" id="UP000265000"/>
    </source>
</evidence>
<dbReference type="InterPro" id="IPR009057">
    <property type="entry name" value="Homeodomain-like_sf"/>
</dbReference>
<evidence type="ECO:0000259" key="4">
    <source>
        <dbReference type="PROSITE" id="PS50090"/>
    </source>
</evidence>
<reference evidence="6" key="2">
    <citation type="submission" date="2025-09" db="UniProtKB">
        <authorList>
            <consortium name="Ensembl"/>
        </authorList>
    </citation>
    <scope>IDENTIFICATION</scope>
</reference>
<organism evidence="6 7">
    <name type="scientific">Fundulus heteroclitus</name>
    <name type="common">Killifish</name>
    <name type="synonym">Mummichog</name>
    <dbReference type="NCBI Taxonomy" id="8078"/>
    <lineage>
        <taxon>Eukaryota</taxon>
        <taxon>Metazoa</taxon>
        <taxon>Chordata</taxon>
        <taxon>Craniata</taxon>
        <taxon>Vertebrata</taxon>
        <taxon>Euteleostomi</taxon>
        <taxon>Actinopterygii</taxon>
        <taxon>Neopterygii</taxon>
        <taxon>Teleostei</taxon>
        <taxon>Neoteleostei</taxon>
        <taxon>Acanthomorphata</taxon>
        <taxon>Ovalentaria</taxon>
        <taxon>Atherinomorphae</taxon>
        <taxon>Cyprinodontiformes</taxon>
        <taxon>Fundulidae</taxon>
        <taxon>Fundulus</taxon>
    </lineage>
</organism>
<accession>A0A3Q2NS69</accession>
<dbReference type="PANTHER" id="PTHR45614:SF30">
    <property type="entry name" value="MYB-RELATED PROTEIN B"/>
    <property type="match status" value="1"/>
</dbReference>
<dbReference type="GO" id="GO:0000978">
    <property type="term" value="F:RNA polymerase II cis-regulatory region sequence-specific DNA binding"/>
    <property type="evidence" value="ECO:0007669"/>
    <property type="project" value="TreeGrafter"/>
</dbReference>
<evidence type="ECO:0000256" key="2">
    <source>
        <dbReference type="ARBA" id="ARBA00023125"/>
    </source>
</evidence>
<feature type="domain" description="Myb-like" evidence="4">
    <location>
        <begin position="75"/>
        <end position="126"/>
    </location>
</feature>
<protein>
    <submittedName>
        <fullName evidence="6">Transcriptional activator Myb-like</fullName>
    </submittedName>
</protein>
<feature type="compositionally biased region" description="Polar residues" evidence="3">
    <location>
        <begin position="211"/>
        <end position="230"/>
    </location>
</feature>
<evidence type="ECO:0000256" key="1">
    <source>
        <dbReference type="ARBA" id="ARBA00022737"/>
    </source>
</evidence>
<dbReference type="SUPFAM" id="SSF46689">
    <property type="entry name" value="Homeodomain-like"/>
    <property type="match status" value="2"/>
</dbReference>
<evidence type="ECO:0000256" key="3">
    <source>
        <dbReference type="SAM" id="MobiDB-lite"/>
    </source>
</evidence>
<dbReference type="InterPro" id="IPR017930">
    <property type="entry name" value="Myb_dom"/>
</dbReference>
<sequence length="422" mass="47090">MSSRSHRTSSRSRSKRVKRFSRVSLQKPGWSKEEDETLRRLVKGCGSNNWPSVALHFRGQRSEVQCQRRWQQITNPELVKGPWTQEEDRRVLELVQKYGVKRWSLIAKHLHTRNGKQCRERWHNHLNPAVKKSSWTAEEDRIVCQAHRLMGNRWADISKLLPGRTDNSIKNHWNSTLKRKVEKDGYLHFLQLRGSSSASRPGTRNHESHRAQANSLSTVQDESSFSSGQSMCRPHGESSHLCSSWLPASYSACSSSLSKDGASGELTNLEAWSCDIQEVTSHSTQPPQVLHTCLVREDHQCLIDLSRSYVTGAKEQQMKADEGASFLDSSSSWETSSMVEAAVFSPPEVFSLSCVEELNFQRPALTSTPLCSLKHSEVGHQDACCAHCSLSSRLVCRLSPGSLSPGSLSPGSLSPGSLSPGS</sequence>
<dbReference type="Ensembl" id="ENSFHET00000012930.1">
    <property type="protein sequence ID" value="ENSFHEP00000002009.1"/>
    <property type="gene ID" value="ENSFHEG00000002786.1"/>
</dbReference>
<feature type="region of interest" description="Disordered" evidence="3">
    <location>
        <begin position="403"/>
        <end position="422"/>
    </location>
</feature>
<dbReference type="PROSITE" id="PS50090">
    <property type="entry name" value="MYB_LIKE"/>
    <property type="match status" value="3"/>
</dbReference>
<feature type="domain" description="Myb-like" evidence="4">
    <location>
        <begin position="127"/>
        <end position="177"/>
    </location>
</feature>
<feature type="domain" description="HTH myb-type" evidence="5">
    <location>
        <begin position="22"/>
        <end position="71"/>
    </location>
</feature>
<reference evidence="6" key="1">
    <citation type="submission" date="2025-08" db="UniProtKB">
        <authorList>
            <consortium name="Ensembl"/>
        </authorList>
    </citation>
    <scope>IDENTIFICATION</scope>
</reference>
<dbReference type="InterPro" id="IPR001005">
    <property type="entry name" value="SANT/Myb"/>
</dbReference>
<dbReference type="Proteomes" id="UP000265000">
    <property type="component" value="Unplaced"/>
</dbReference>
<evidence type="ECO:0000313" key="6">
    <source>
        <dbReference type="Ensembl" id="ENSFHEP00000002009.1"/>
    </source>
</evidence>
<dbReference type="AlphaFoldDB" id="A0A3Q2NS69"/>
<dbReference type="STRING" id="8078.ENSFHEP00000002009"/>
<keyword evidence="7" id="KW-1185">Reference proteome</keyword>
<dbReference type="GO" id="GO:0005634">
    <property type="term" value="C:nucleus"/>
    <property type="evidence" value="ECO:0007669"/>
    <property type="project" value="UniProtKB-ARBA"/>
</dbReference>
<dbReference type="InterPro" id="IPR050560">
    <property type="entry name" value="MYB_TF"/>
</dbReference>
<keyword evidence="1" id="KW-0677">Repeat</keyword>
<feature type="region of interest" description="Disordered" evidence="3">
    <location>
        <begin position="195"/>
        <end position="231"/>
    </location>
</feature>
<dbReference type="CDD" id="cd00167">
    <property type="entry name" value="SANT"/>
    <property type="match status" value="3"/>
</dbReference>
<dbReference type="PANTHER" id="PTHR45614">
    <property type="entry name" value="MYB PROTEIN-RELATED"/>
    <property type="match status" value="1"/>
</dbReference>
<dbReference type="PROSITE" id="PS51294">
    <property type="entry name" value="HTH_MYB"/>
    <property type="match status" value="3"/>
</dbReference>
<name>A0A3Q2NS69_FUNHE</name>
<feature type="domain" description="HTH myb-type" evidence="5">
    <location>
        <begin position="131"/>
        <end position="181"/>
    </location>
</feature>